<feature type="domain" description="Rhamnogalacturonase A/B/Epimerase-like pectate lyase" evidence="2">
    <location>
        <begin position="476"/>
        <end position="688"/>
    </location>
</feature>
<dbReference type="InterPro" id="IPR011050">
    <property type="entry name" value="Pectin_lyase_fold/virulence"/>
</dbReference>
<gene>
    <name evidence="3" type="ORF">B0T22DRAFT_522422</name>
</gene>
<dbReference type="Gene3D" id="2.160.20.10">
    <property type="entry name" value="Single-stranded right-handed beta-helix, Pectin lyase-like"/>
    <property type="match status" value="2"/>
</dbReference>
<name>A0AAE0X292_9PEZI</name>
<keyword evidence="3" id="KW-0456">Lyase</keyword>
<dbReference type="PANTHER" id="PTHR33928:SF2">
    <property type="entry name" value="PECTATE LYASE SUPERFAMILY PROTEIN DOMAIN-CONTAINING PROTEIN-RELATED"/>
    <property type="match status" value="1"/>
</dbReference>
<reference evidence="3" key="1">
    <citation type="journal article" date="2023" name="Mol. Phylogenet. Evol.">
        <title>Genome-scale phylogeny and comparative genomics of the fungal order Sordariales.</title>
        <authorList>
            <person name="Hensen N."/>
            <person name="Bonometti L."/>
            <person name="Westerberg I."/>
            <person name="Brannstrom I.O."/>
            <person name="Guillou S."/>
            <person name="Cros-Aarteil S."/>
            <person name="Calhoun S."/>
            <person name="Haridas S."/>
            <person name="Kuo A."/>
            <person name="Mondo S."/>
            <person name="Pangilinan J."/>
            <person name="Riley R."/>
            <person name="LaButti K."/>
            <person name="Andreopoulos B."/>
            <person name="Lipzen A."/>
            <person name="Chen C."/>
            <person name="Yan M."/>
            <person name="Daum C."/>
            <person name="Ng V."/>
            <person name="Clum A."/>
            <person name="Steindorff A."/>
            <person name="Ohm R.A."/>
            <person name="Martin F."/>
            <person name="Silar P."/>
            <person name="Natvig D.O."/>
            <person name="Lalanne C."/>
            <person name="Gautier V."/>
            <person name="Ament-Velasquez S.L."/>
            <person name="Kruys A."/>
            <person name="Hutchinson M.I."/>
            <person name="Powell A.J."/>
            <person name="Barry K."/>
            <person name="Miller A.N."/>
            <person name="Grigoriev I.V."/>
            <person name="Debuchy R."/>
            <person name="Gladieux P."/>
            <person name="Hiltunen Thoren M."/>
            <person name="Johannesson H."/>
        </authorList>
    </citation>
    <scope>NUCLEOTIDE SEQUENCE</scope>
    <source>
        <strain evidence="3">CBS 314.62</strain>
    </source>
</reference>
<dbReference type="Pfam" id="PF12708">
    <property type="entry name" value="Pect-lyase_RHGA_epim"/>
    <property type="match status" value="1"/>
</dbReference>
<dbReference type="PANTHER" id="PTHR33928">
    <property type="entry name" value="POLYGALACTURONASE QRT3"/>
    <property type="match status" value="1"/>
</dbReference>
<feature type="region of interest" description="Disordered" evidence="1">
    <location>
        <begin position="1367"/>
        <end position="1388"/>
    </location>
</feature>
<evidence type="ECO:0000313" key="3">
    <source>
        <dbReference type="EMBL" id="KAK3682883.1"/>
    </source>
</evidence>
<accession>A0AAE0X292</accession>
<keyword evidence="4" id="KW-1185">Reference proteome</keyword>
<sequence>MPKWRPLPTNNYQPVHLGDGLSGVVMLEYNCYYMTAICQNAHNFATSARGQARFPATIFTYDRWGPRRDRRRAASCPSNWATNHPCPEVGQPPVWHDDGMWPYTALDPFSSIRNQILNHYDANGNLVANSKIRYTCDEFLQRHGSRLRLRLNDLAQQSPFNGTYNATSRHASVSAFWFRTTNTPNGIAARVIRDESNGMRTVFDTTQMKRRGETRVGNQTIDEWFHFMDKVTVDEIISGVPGIKVDHVYTDPVETSLAVTKPNTRSFVSRFDTNISLGNGETTADFKDSSWNMSYRERPTQRNVAQKDSVLGEAPKARAPRKIIRDAKDSDARQLVRRLALATIADLEIAHMTVEEAMLEASKMNMLRYENPRRNRYGLKPGTVIQGLGGDGLPEEDIDLTQPRMKITPEMKAAAALVSEADAVQLAPVHVGKITNATSQRLVASHIRSTVGTYWMESIERKGSVHWGDDLTYKVFRNVRNYGAKGDGVTDDTKAINDAMADGKRCMEKCDGSTTKNVILYLPLGTYRISSPISVPFGTQMIGDASSWPTLLAPRTFIGQWVLSKDEYTGGASFYRQIRNLRIDITATPDEQAVACIHYQVAQATSLQNLELRAKSGIKQRGIFAENGSGGGVSDITFTGGGYGIYGGEQQFTAQRLTFNGCDTAVRIIWDWGWVWKSIKVKNSKVGFSLLADGSSKIGSAAFLDSSFSDVETAILIGAPNPTTGTNSTGVVIDNVKMSNVQNAVADTSGKTLLDQKSGVVAHWALGPVYNPKREFSMGKPIPGFTREPELLDHSGGFDVYSSAPYFEMAKPQYGGLTAGDFVHVKDFGATALNSALGKILFVNAGTYILKRTVTIPSGSKIVGETWSQLAASGSFFADVKNPRAMLRVGDPGTRGNVEMQDLLFTTKGPTPGAILVEWNIMADGLGTAALWDCHARIGGAKGTGLTPTECPPVTSGTNQGCLGASLMNAYNPHGVCDPELNNAKNSMVQTSVYVARGMLVESQQPTWLYGAASEHAVFYQYNFNHARNIFAGMIQTETPYYQPTPKPPAPFGAAVGVLPGDPTYTCNGANDELGGCDSQHIFIASAGIYSWFSTYSQACTLAPLHAIDPHQCQKALLLLEKNGGNVRIQHLITIGAKYMIVQDGKGVLAADNLSNKDHPTWSQISVYDPSSNSALDDIIWIDPIIWDLNCPPWTKATSTINYPLVTVTDGTRRTTITKPPITVSQWIFKLVTLTDNHKIPRRDEWVLGTFNPEFGQTELWPAITYVADNGSYVTTKAPDAHPPPPPLTSNPGGSPPPIGSWPTGSKVTAISGSTNYPTVAPCSFLGFNCSASDGDGWSWGSMPDPADDGDVEDTEVSDPTIICPVTPASTAAPPPLPTPTASPRAAVGDPRKNIADCYNKGQTATHAVLDAAISSWCGDLAQQGPRLMHVNSPFLGRKVPSGGGMHINFSLTVKDGCVFVYDRELCKRYLRVPVDSCDCGTLDGKRGGNVGNDCYVFGVDPEYGAYWVPGR</sequence>
<organism evidence="3 4">
    <name type="scientific">Podospora appendiculata</name>
    <dbReference type="NCBI Taxonomy" id="314037"/>
    <lineage>
        <taxon>Eukaryota</taxon>
        <taxon>Fungi</taxon>
        <taxon>Dikarya</taxon>
        <taxon>Ascomycota</taxon>
        <taxon>Pezizomycotina</taxon>
        <taxon>Sordariomycetes</taxon>
        <taxon>Sordariomycetidae</taxon>
        <taxon>Sordariales</taxon>
        <taxon>Podosporaceae</taxon>
        <taxon>Podospora</taxon>
    </lineage>
</organism>
<dbReference type="SUPFAM" id="SSF51126">
    <property type="entry name" value="Pectin lyase-like"/>
    <property type="match status" value="2"/>
</dbReference>
<dbReference type="EMBL" id="JAULSO010000005">
    <property type="protein sequence ID" value="KAK3682883.1"/>
    <property type="molecule type" value="Genomic_DNA"/>
</dbReference>
<evidence type="ECO:0000256" key="1">
    <source>
        <dbReference type="SAM" id="MobiDB-lite"/>
    </source>
</evidence>
<feature type="compositionally biased region" description="Pro residues" evidence="1">
    <location>
        <begin position="1281"/>
        <end position="1300"/>
    </location>
</feature>
<dbReference type="InterPro" id="IPR039279">
    <property type="entry name" value="QRT3-like"/>
</dbReference>
<dbReference type="GO" id="GO:0016829">
    <property type="term" value="F:lyase activity"/>
    <property type="evidence" value="ECO:0007669"/>
    <property type="project" value="UniProtKB-KW"/>
</dbReference>
<dbReference type="InterPro" id="IPR012334">
    <property type="entry name" value="Pectin_lyas_fold"/>
</dbReference>
<dbReference type="Proteomes" id="UP001270362">
    <property type="component" value="Unassembled WGS sequence"/>
</dbReference>
<proteinExistence type="predicted"/>
<evidence type="ECO:0000259" key="2">
    <source>
        <dbReference type="Pfam" id="PF12708"/>
    </source>
</evidence>
<dbReference type="InterPro" id="IPR024535">
    <property type="entry name" value="RHGA/B-epi-like_pectate_lyase"/>
</dbReference>
<feature type="region of interest" description="Disordered" evidence="1">
    <location>
        <begin position="1275"/>
        <end position="1301"/>
    </location>
</feature>
<reference evidence="3" key="2">
    <citation type="submission" date="2023-06" db="EMBL/GenBank/DDBJ databases">
        <authorList>
            <consortium name="Lawrence Berkeley National Laboratory"/>
            <person name="Haridas S."/>
            <person name="Hensen N."/>
            <person name="Bonometti L."/>
            <person name="Westerberg I."/>
            <person name="Brannstrom I.O."/>
            <person name="Guillou S."/>
            <person name="Cros-Aarteil S."/>
            <person name="Calhoun S."/>
            <person name="Kuo A."/>
            <person name="Mondo S."/>
            <person name="Pangilinan J."/>
            <person name="Riley R."/>
            <person name="Labutti K."/>
            <person name="Andreopoulos B."/>
            <person name="Lipzen A."/>
            <person name="Chen C."/>
            <person name="Yanf M."/>
            <person name="Daum C."/>
            <person name="Ng V."/>
            <person name="Clum A."/>
            <person name="Steindorff A."/>
            <person name="Ohm R."/>
            <person name="Martin F."/>
            <person name="Silar P."/>
            <person name="Natvig D."/>
            <person name="Lalanne C."/>
            <person name="Gautier V."/>
            <person name="Ament-Velasquez S.L."/>
            <person name="Kruys A."/>
            <person name="Hutchinson M.I."/>
            <person name="Powell A.J."/>
            <person name="Barry K."/>
            <person name="Miller A.N."/>
            <person name="Grigoriev I.V."/>
            <person name="Debuchy R."/>
            <person name="Gladieux P."/>
            <person name="Thoren M.H."/>
            <person name="Johannesson H."/>
        </authorList>
    </citation>
    <scope>NUCLEOTIDE SEQUENCE</scope>
    <source>
        <strain evidence="3">CBS 314.62</strain>
    </source>
</reference>
<dbReference type="CDD" id="cd23668">
    <property type="entry name" value="GH55_beta13glucanase-like"/>
    <property type="match status" value="1"/>
</dbReference>
<comment type="caution">
    <text evidence="3">The sequence shown here is derived from an EMBL/GenBank/DDBJ whole genome shotgun (WGS) entry which is preliminary data.</text>
</comment>
<protein>
    <submittedName>
        <fullName evidence="3">Pectate lyase superfamily protein-domain-containing protein</fullName>
    </submittedName>
</protein>
<dbReference type="GO" id="GO:0004650">
    <property type="term" value="F:polygalacturonase activity"/>
    <property type="evidence" value="ECO:0007669"/>
    <property type="project" value="InterPro"/>
</dbReference>
<evidence type="ECO:0000313" key="4">
    <source>
        <dbReference type="Proteomes" id="UP001270362"/>
    </source>
</evidence>